<gene>
    <name evidence="4" type="ORF">HCN50_02055</name>
</gene>
<dbReference type="SUPFAM" id="SSF52129">
    <property type="entry name" value="Caspase-like"/>
    <property type="match status" value="1"/>
</dbReference>
<evidence type="ECO:0000313" key="5">
    <source>
        <dbReference type="Proteomes" id="UP000528734"/>
    </source>
</evidence>
<dbReference type="Pfam" id="PF00656">
    <property type="entry name" value="Peptidase_C14"/>
    <property type="match status" value="1"/>
</dbReference>
<dbReference type="InterPro" id="IPR011600">
    <property type="entry name" value="Pept_C14_caspase"/>
</dbReference>
<evidence type="ECO:0000313" key="4">
    <source>
        <dbReference type="EMBL" id="NOJ45038.1"/>
    </source>
</evidence>
<organism evidence="4 5">
    <name type="scientific">Bradyrhizobium archetypum</name>
    <dbReference type="NCBI Taxonomy" id="2721160"/>
    <lineage>
        <taxon>Bacteria</taxon>
        <taxon>Pseudomonadati</taxon>
        <taxon>Pseudomonadota</taxon>
        <taxon>Alphaproteobacteria</taxon>
        <taxon>Hyphomicrobiales</taxon>
        <taxon>Nitrobacteraceae</taxon>
        <taxon>Bradyrhizobium</taxon>
    </lineage>
</organism>
<dbReference type="InterPro" id="IPR052039">
    <property type="entry name" value="Caspase-related_regulators"/>
</dbReference>
<keyword evidence="5" id="KW-1185">Reference proteome</keyword>
<dbReference type="InterPro" id="IPR001309">
    <property type="entry name" value="Pept_C14_p20"/>
</dbReference>
<dbReference type="PROSITE" id="PS50208">
    <property type="entry name" value="CASPASE_P20"/>
    <property type="match status" value="1"/>
</dbReference>
<dbReference type="PRINTS" id="PR00376">
    <property type="entry name" value="IL1BCENZYME"/>
</dbReference>
<feature type="region of interest" description="Disordered" evidence="2">
    <location>
        <begin position="480"/>
        <end position="499"/>
    </location>
</feature>
<dbReference type="PANTHER" id="PTHR22576">
    <property type="entry name" value="MUCOSA ASSOCIATED LYMPHOID TISSUE LYMPHOMA TRANSLOCATION PROTEIN 1/PARACASPASE"/>
    <property type="match status" value="1"/>
</dbReference>
<dbReference type="GO" id="GO:0006508">
    <property type="term" value="P:proteolysis"/>
    <property type="evidence" value="ECO:0007669"/>
    <property type="project" value="InterPro"/>
</dbReference>
<evidence type="ECO:0000256" key="1">
    <source>
        <dbReference type="ARBA" id="ARBA00010134"/>
    </source>
</evidence>
<dbReference type="InterPro" id="IPR015917">
    <property type="entry name" value="Pept_C14A"/>
</dbReference>
<dbReference type="InterPro" id="IPR029030">
    <property type="entry name" value="Caspase-like_dom_sf"/>
</dbReference>
<dbReference type="AlphaFoldDB" id="A0A7Y4H0A7"/>
<reference evidence="4 5" key="1">
    <citation type="submission" date="2020-03" db="EMBL/GenBank/DDBJ databases">
        <title>Bradyrhizobium diversity isolated from nodules of Muelleranthus trifoliolatus.</title>
        <authorList>
            <person name="Klepa M."/>
            <person name="Helene L."/>
            <person name="Hungria M."/>
        </authorList>
    </citation>
    <scope>NUCLEOTIDE SEQUENCE [LARGE SCALE GENOMIC DNA]</scope>
    <source>
        <strain evidence="4 5">WSM 1744</strain>
    </source>
</reference>
<evidence type="ECO:0000259" key="3">
    <source>
        <dbReference type="PROSITE" id="PS50208"/>
    </source>
</evidence>
<dbReference type="Proteomes" id="UP000528734">
    <property type="component" value="Unassembled WGS sequence"/>
</dbReference>
<comment type="caution">
    <text evidence="4">The sequence shown here is derived from an EMBL/GenBank/DDBJ whole genome shotgun (WGS) entry which is preliminary data.</text>
</comment>
<evidence type="ECO:0000256" key="2">
    <source>
        <dbReference type="SAM" id="MobiDB-lite"/>
    </source>
</evidence>
<name>A0A7Y4H0A7_9BRAD</name>
<comment type="similarity">
    <text evidence="1">Belongs to the peptidase C14A family.</text>
</comment>
<dbReference type="GO" id="GO:0004197">
    <property type="term" value="F:cysteine-type endopeptidase activity"/>
    <property type="evidence" value="ECO:0007669"/>
    <property type="project" value="InterPro"/>
</dbReference>
<sequence>MQAPPADQRIALVIGNSNYQTAPKLANPGNDAQSMAQMLNSAGFEVTQATDLTRGDMVRVLQDFSAKVAERGPGTVAMIYYAGHGVQVAGENYLLPVDARISSPSDLDGNSLRLVDVMGTLESIPSRMRIVVLDACRNNPFPEVNDAGRGLAIVDAPRGSIVGYSTAPGMEAQDGDGNHSPYTSAFLNIAREPNLPIEQLFKRVRLEVNNRTDGRQTPWESSSLTSDFYFFGDTAVAAGRAPDRTPIMQVASNLPSRSVRQAYDYVLSEGSPEYYEEFIRLYPHDPLCDHIRALLGNLQLAKAWHKAVLANSPFAYKTFHDAFSHSPYAKSALKLQDAPKAIPLMQFTHLAKQSPNFKPANIGNTPALGISKGNLGAQAHMPMTTKIFTLPAKGMNTNNPINGGINNGKVGKITGLPGKANSMPINAGKSGGNIGKVTLPGRVHNHPIRVTKPVMTSKPMMTTAPRHFSSHMGGGGFSQRLAGPARSSFGGSFGGFRRR</sequence>
<dbReference type="PANTHER" id="PTHR22576:SF37">
    <property type="entry name" value="MUCOSA-ASSOCIATED LYMPHOID TISSUE LYMPHOMA TRANSLOCATION PROTEIN 1"/>
    <property type="match status" value="1"/>
</dbReference>
<accession>A0A7Y4H0A7</accession>
<proteinExistence type="inferred from homology"/>
<dbReference type="EMBL" id="JAAVLW010000001">
    <property type="protein sequence ID" value="NOJ45038.1"/>
    <property type="molecule type" value="Genomic_DNA"/>
</dbReference>
<feature type="domain" description="Caspase family p20" evidence="3">
    <location>
        <begin position="7"/>
        <end position="140"/>
    </location>
</feature>
<protein>
    <submittedName>
        <fullName evidence="4">Caspase family protein</fullName>
    </submittedName>
</protein>
<dbReference type="Gene3D" id="3.40.50.1460">
    <property type="match status" value="1"/>
</dbReference>